<evidence type="ECO:0000313" key="2">
    <source>
        <dbReference type="EMBL" id="MPC15507.1"/>
    </source>
</evidence>
<name>A0A5B7D0F8_PORTR</name>
<feature type="region of interest" description="Disordered" evidence="1">
    <location>
        <begin position="1"/>
        <end position="41"/>
    </location>
</feature>
<feature type="compositionally biased region" description="Polar residues" evidence="1">
    <location>
        <begin position="71"/>
        <end position="86"/>
    </location>
</feature>
<comment type="caution">
    <text evidence="2">The sequence shown here is derived from an EMBL/GenBank/DDBJ whole genome shotgun (WGS) entry which is preliminary data.</text>
</comment>
<dbReference type="EMBL" id="VSRR010000432">
    <property type="protein sequence ID" value="MPC15507.1"/>
    <property type="molecule type" value="Genomic_DNA"/>
</dbReference>
<gene>
    <name evidence="2" type="ORF">E2C01_008300</name>
</gene>
<accession>A0A5B7D0F8</accession>
<reference evidence="2 3" key="1">
    <citation type="submission" date="2019-05" db="EMBL/GenBank/DDBJ databases">
        <title>Another draft genome of Portunus trituberculatus and its Hox gene families provides insights of decapod evolution.</title>
        <authorList>
            <person name="Jeong J.-H."/>
            <person name="Song I."/>
            <person name="Kim S."/>
            <person name="Choi T."/>
            <person name="Kim D."/>
            <person name="Ryu S."/>
            <person name="Kim W."/>
        </authorList>
    </citation>
    <scope>NUCLEOTIDE SEQUENCE [LARGE SCALE GENOMIC DNA]</scope>
    <source>
        <tissue evidence="2">Muscle</tissue>
    </source>
</reference>
<organism evidence="2 3">
    <name type="scientific">Portunus trituberculatus</name>
    <name type="common">Swimming crab</name>
    <name type="synonym">Neptunus trituberculatus</name>
    <dbReference type="NCBI Taxonomy" id="210409"/>
    <lineage>
        <taxon>Eukaryota</taxon>
        <taxon>Metazoa</taxon>
        <taxon>Ecdysozoa</taxon>
        <taxon>Arthropoda</taxon>
        <taxon>Crustacea</taxon>
        <taxon>Multicrustacea</taxon>
        <taxon>Malacostraca</taxon>
        <taxon>Eumalacostraca</taxon>
        <taxon>Eucarida</taxon>
        <taxon>Decapoda</taxon>
        <taxon>Pleocyemata</taxon>
        <taxon>Brachyura</taxon>
        <taxon>Eubrachyura</taxon>
        <taxon>Portunoidea</taxon>
        <taxon>Portunidae</taxon>
        <taxon>Portuninae</taxon>
        <taxon>Portunus</taxon>
    </lineage>
</organism>
<proteinExistence type="predicted"/>
<dbReference type="AlphaFoldDB" id="A0A5B7D0F8"/>
<sequence>MLGTCVQRQSTDWRSAAGEPSCLGERLTLGTTPEHRHPSGHGTELVLLLQAGWSQATNVYEQRHRRAYTATKPSLGNFTSKHSVTWRSRAGGGSGSSQTRPAHHRQALTEPAP</sequence>
<dbReference type="Proteomes" id="UP000324222">
    <property type="component" value="Unassembled WGS sequence"/>
</dbReference>
<evidence type="ECO:0000256" key="1">
    <source>
        <dbReference type="SAM" id="MobiDB-lite"/>
    </source>
</evidence>
<feature type="compositionally biased region" description="Polar residues" evidence="1">
    <location>
        <begin position="1"/>
        <end position="13"/>
    </location>
</feature>
<keyword evidence="3" id="KW-1185">Reference proteome</keyword>
<evidence type="ECO:0000313" key="3">
    <source>
        <dbReference type="Proteomes" id="UP000324222"/>
    </source>
</evidence>
<feature type="region of interest" description="Disordered" evidence="1">
    <location>
        <begin position="71"/>
        <end position="113"/>
    </location>
</feature>
<protein>
    <submittedName>
        <fullName evidence="2">Uncharacterized protein</fullName>
    </submittedName>
</protein>